<gene>
    <name evidence="6" type="ORF">SAMN05421508_102381</name>
</gene>
<keyword evidence="2" id="KW-0479">Metal-binding</keyword>
<dbReference type="InterPro" id="IPR012312">
    <property type="entry name" value="Hemerythrin-like"/>
</dbReference>
<keyword evidence="4" id="KW-0597">Phosphoprotein</keyword>
<dbReference type="NCBIfam" id="NF033749">
    <property type="entry name" value="bact_hemeryth"/>
    <property type="match status" value="1"/>
</dbReference>
<evidence type="ECO:0000256" key="2">
    <source>
        <dbReference type="ARBA" id="ARBA00022723"/>
    </source>
</evidence>
<dbReference type="InterPro" id="IPR035938">
    <property type="entry name" value="Hemerythrin-like_sf"/>
</dbReference>
<dbReference type="EMBL" id="OCNJ01000002">
    <property type="protein sequence ID" value="SOD92332.1"/>
    <property type="molecule type" value="Genomic_DNA"/>
</dbReference>
<dbReference type="SUPFAM" id="SSF52172">
    <property type="entry name" value="CheY-like"/>
    <property type="match status" value="1"/>
</dbReference>
<dbReference type="SMART" id="SM00448">
    <property type="entry name" value="REC"/>
    <property type="match status" value="1"/>
</dbReference>
<dbReference type="PROSITE" id="PS00550">
    <property type="entry name" value="HEMERYTHRINS"/>
    <property type="match status" value="1"/>
</dbReference>
<dbReference type="InterPro" id="IPR016131">
    <property type="entry name" value="Haemerythrin_Fe_BS"/>
</dbReference>
<sequence length="301" mass="33028">MAFLEFTDQLKVGFALIDDDHKILIDQVNMLAEAMNDPNGSDTIASVLNVLIDYTEFHFGREQELMGKSGYDMAPGHLKEHAVLVKQVVEMRRRYDAGEVGVKDLLNFLKVWLSQHILKSDKALAAHLLAQDGPMVVANKAVGAGDIDWPNLNVLIVDDQFNFRSLLRSLLNTLGVTRISEAKSGPEALEVMANFPIDVVMVDDGMKPMDGLAFTKAVRTGQAGVDPKTLVILMPSNEITKDYLTKATQAGVHDLVVKPLATKTVRGRIERHLRNPLPFKQVGGMLIPVRPATPAQTARAG</sequence>
<name>A0A286GA50_9PROT</name>
<keyword evidence="7" id="KW-1185">Reference proteome</keyword>
<dbReference type="CDD" id="cd12107">
    <property type="entry name" value="Hemerythrin"/>
    <property type="match status" value="1"/>
</dbReference>
<dbReference type="PANTHER" id="PTHR43228:SF1">
    <property type="entry name" value="TWO-COMPONENT RESPONSE REGULATOR ARR22"/>
    <property type="match status" value="1"/>
</dbReference>
<dbReference type="InterPro" id="IPR001789">
    <property type="entry name" value="Sig_transdc_resp-reg_receiver"/>
</dbReference>
<reference evidence="6 7" key="1">
    <citation type="submission" date="2017-09" db="EMBL/GenBank/DDBJ databases">
        <authorList>
            <person name="Ehlers B."/>
            <person name="Leendertz F.H."/>
        </authorList>
    </citation>
    <scope>NUCLEOTIDE SEQUENCE [LARGE SCALE GENOMIC DNA]</scope>
    <source>
        <strain evidence="6 7">USBA 140</strain>
    </source>
</reference>
<evidence type="ECO:0000313" key="7">
    <source>
        <dbReference type="Proteomes" id="UP000219621"/>
    </source>
</evidence>
<dbReference type="SUPFAM" id="SSF47188">
    <property type="entry name" value="Hemerythrin-like"/>
    <property type="match status" value="1"/>
</dbReference>
<evidence type="ECO:0000259" key="5">
    <source>
        <dbReference type="PROSITE" id="PS50110"/>
    </source>
</evidence>
<organism evidence="6 7">
    <name type="scientific">Caenispirillum bisanense</name>
    <dbReference type="NCBI Taxonomy" id="414052"/>
    <lineage>
        <taxon>Bacteria</taxon>
        <taxon>Pseudomonadati</taxon>
        <taxon>Pseudomonadota</taxon>
        <taxon>Alphaproteobacteria</taxon>
        <taxon>Rhodospirillales</taxon>
        <taxon>Novispirillaceae</taxon>
        <taxon>Caenispirillum</taxon>
    </lineage>
</organism>
<dbReference type="PROSITE" id="PS50110">
    <property type="entry name" value="RESPONSE_REGULATORY"/>
    <property type="match status" value="1"/>
</dbReference>
<dbReference type="GO" id="GO:0046872">
    <property type="term" value="F:metal ion binding"/>
    <property type="evidence" value="ECO:0007669"/>
    <property type="project" value="UniProtKB-KW"/>
</dbReference>
<comment type="similarity">
    <text evidence="1">Belongs to the hemerythrin family.</text>
</comment>
<dbReference type="Proteomes" id="UP000219621">
    <property type="component" value="Unassembled WGS sequence"/>
</dbReference>
<feature type="modified residue" description="4-aspartylphosphate" evidence="4">
    <location>
        <position position="203"/>
    </location>
</feature>
<feature type="domain" description="Response regulatory" evidence="5">
    <location>
        <begin position="153"/>
        <end position="273"/>
    </location>
</feature>
<dbReference type="Pfam" id="PF01814">
    <property type="entry name" value="Hemerythrin"/>
    <property type="match status" value="1"/>
</dbReference>
<proteinExistence type="inferred from homology"/>
<dbReference type="InterPro" id="IPR011006">
    <property type="entry name" value="CheY-like_superfamily"/>
</dbReference>
<keyword evidence="3" id="KW-0408">Iron</keyword>
<evidence type="ECO:0000256" key="1">
    <source>
        <dbReference type="ARBA" id="ARBA00010587"/>
    </source>
</evidence>
<dbReference type="PANTHER" id="PTHR43228">
    <property type="entry name" value="TWO-COMPONENT RESPONSE REGULATOR"/>
    <property type="match status" value="1"/>
</dbReference>
<protein>
    <submittedName>
        <fullName evidence="6">Hemerythrin-like metal-binding domain protein</fullName>
    </submittedName>
</protein>
<evidence type="ECO:0000256" key="4">
    <source>
        <dbReference type="PROSITE-ProRule" id="PRU00169"/>
    </source>
</evidence>
<dbReference type="RefSeq" id="WP_176525057.1">
    <property type="nucleotide sequence ID" value="NZ_OCNJ01000002.1"/>
</dbReference>
<dbReference type="Gene3D" id="3.40.50.2300">
    <property type="match status" value="1"/>
</dbReference>
<accession>A0A286GA50</accession>
<evidence type="ECO:0000256" key="3">
    <source>
        <dbReference type="ARBA" id="ARBA00023004"/>
    </source>
</evidence>
<evidence type="ECO:0000313" key="6">
    <source>
        <dbReference type="EMBL" id="SOD92332.1"/>
    </source>
</evidence>
<dbReference type="AlphaFoldDB" id="A0A286GA50"/>
<dbReference type="Gene3D" id="1.20.120.50">
    <property type="entry name" value="Hemerythrin-like"/>
    <property type="match status" value="1"/>
</dbReference>
<dbReference type="InterPro" id="IPR052048">
    <property type="entry name" value="ST_Response_Regulator"/>
</dbReference>
<dbReference type="InterPro" id="IPR012827">
    <property type="entry name" value="Hemerythrin_metal-bd"/>
</dbReference>
<dbReference type="Pfam" id="PF00072">
    <property type="entry name" value="Response_reg"/>
    <property type="match status" value="1"/>
</dbReference>
<dbReference type="GO" id="GO:0000160">
    <property type="term" value="P:phosphorelay signal transduction system"/>
    <property type="evidence" value="ECO:0007669"/>
    <property type="project" value="InterPro"/>
</dbReference>
<dbReference type="NCBIfam" id="TIGR02481">
    <property type="entry name" value="hemeryth_dom"/>
    <property type="match status" value="1"/>
</dbReference>